<evidence type="ECO:0000259" key="6">
    <source>
        <dbReference type="PROSITE" id="PS51379"/>
    </source>
</evidence>
<feature type="domain" description="4Fe-4S ferredoxin-type" evidence="6">
    <location>
        <begin position="37"/>
        <end position="66"/>
    </location>
</feature>
<keyword evidence="2" id="KW-0479">Metal-binding</keyword>
<evidence type="ECO:0000259" key="5">
    <source>
        <dbReference type="PROSITE" id="PS50112"/>
    </source>
</evidence>
<evidence type="ECO:0000256" key="4">
    <source>
        <dbReference type="ARBA" id="ARBA00023014"/>
    </source>
</evidence>
<dbReference type="Pfam" id="PF02906">
    <property type="entry name" value="Fe_hyd_lg_C"/>
    <property type="match status" value="1"/>
</dbReference>
<feature type="domain" description="4Fe-4S ferredoxin-type" evidence="6">
    <location>
        <begin position="2"/>
        <end position="31"/>
    </location>
</feature>
<dbReference type="InterPro" id="IPR009016">
    <property type="entry name" value="Fe_hydrogenase"/>
</dbReference>
<dbReference type="GO" id="GO:0051539">
    <property type="term" value="F:4 iron, 4 sulfur cluster binding"/>
    <property type="evidence" value="ECO:0007669"/>
    <property type="project" value="UniProtKB-KW"/>
</dbReference>
<dbReference type="InterPro" id="IPR007202">
    <property type="entry name" value="4Fe-4S_dom"/>
</dbReference>
<dbReference type="Gene3D" id="3.30.70.20">
    <property type="match status" value="1"/>
</dbReference>
<dbReference type="InterPro" id="IPR050340">
    <property type="entry name" value="Cytosolic_Fe-S_CAF"/>
</dbReference>
<dbReference type="GO" id="GO:0006355">
    <property type="term" value="P:regulation of DNA-templated transcription"/>
    <property type="evidence" value="ECO:0007669"/>
    <property type="project" value="InterPro"/>
</dbReference>
<dbReference type="PROSITE" id="PS51379">
    <property type="entry name" value="4FE4S_FER_2"/>
    <property type="match status" value="2"/>
</dbReference>
<keyword evidence="3" id="KW-0408">Iron</keyword>
<dbReference type="AlphaFoldDB" id="A0A4Y7RUL2"/>
<dbReference type="CDD" id="cd00130">
    <property type="entry name" value="PAS"/>
    <property type="match status" value="1"/>
</dbReference>
<dbReference type="GO" id="GO:0008901">
    <property type="term" value="F:ferredoxin hydrogenase activity"/>
    <property type="evidence" value="ECO:0007669"/>
    <property type="project" value="UniProtKB-EC"/>
</dbReference>
<dbReference type="InterPro" id="IPR000014">
    <property type="entry name" value="PAS"/>
</dbReference>
<name>A0A4Y7RUL2_9FIRM</name>
<dbReference type="PROSITE" id="PS50112">
    <property type="entry name" value="PAS"/>
    <property type="match status" value="1"/>
</dbReference>
<dbReference type="Gene3D" id="3.40.950.10">
    <property type="entry name" value="Fe-only Hydrogenase (Larger Subunit), Chain L, domain 3"/>
    <property type="match status" value="1"/>
</dbReference>
<keyword evidence="9" id="KW-1185">Reference proteome</keyword>
<dbReference type="GO" id="GO:0046872">
    <property type="term" value="F:metal ion binding"/>
    <property type="evidence" value="ECO:0007669"/>
    <property type="project" value="UniProtKB-KW"/>
</dbReference>
<dbReference type="Gene3D" id="1.10.15.40">
    <property type="entry name" value="Electron transport complex subunit B, putative Fe-S cluster"/>
    <property type="match status" value="1"/>
</dbReference>
<keyword evidence="4" id="KW-0411">Iron-sulfur</keyword>
<dbReference type="NCBIfam" id="TIGR00229">
    <property type="entry name" value="sensory_box"/>
    <property type="match status" value="1"/>
</dbReference>
<dbReference type="PROSITE" id="PS51656">
    <property type="entry name" value="4FE4S"/>
    <property type="match status" value="1"/>
</dbReference>
<dbReference type="SUPFAM" id="SSF53920">
    <property type="entry name" value="Fe-only hydrogenase"/>
    <property type="match status" value="1"/>
</dbReference>
<dbReference type="PROSITE" id="PS00198">
    <property type="entry name" value="4FE4S_FER_1"/>
    <property type="match status" value="1"/>
</dbReference>
<dbReference type="InterPro" id="IPR017896">
    <property type="entry name" value="4Fe4S_Fe-S-bd"/>
</dbReference>
<evidence type="ECO:0000256" key="2">
    <source>
        <dbReference type="ARBA" id="ARBA00022723"/>
    </source>
</evidence>
<dbReference type="SMART" id="SM00091">
    <property type="entry name" value="PAS"/>
    <property type="match status" value="1"/>
</dbReference>
<dbReference type="PANTHER" id="PTHR11615">
    <property type="entry name" value="NITRATE, FORMATE, IRON DEHYDROGENASE"/>
    <property type="match status" value="1"/>
</dbReference>
<proteinExistence type="predicted"/>
<accession>A0A4Y7RUL2</accession>
<dbReference type="InterPro" id="IPR017900">
    <property type="entry name" value="4Fe4S_Fe_S_CS"/>
</dbReference>
<reference evidence="8 9" key="1">
    <citation type="journal article" date="2018" name="Environ. Microbiol.">
        <title>Novel energy conservation strategies and behaviour of Pelotomaculum schinkii driving syntrophic propionate catabolism.</title>
        <authorList>
            <person name="Hidalgo-Ahumada C.A.P."/>
            <person name="Nobu M.K."/>
            <person name="Narihiro T."/>
            <person name="Tamaki H."/>
            <person name="Liu W.T."/>
            <person name="Kamagata Y."/>
            <person name="Stams A.J.M."/>
            <person name="Imachi H."/>
            <person name="Sousa D.Z."/>
        </authorList>
    </citation>
    <scope>NUCLEOTIDE SEQUENCE [LARGE SCALE GENOMIC DNA]</scope>
    <source>
        <strain evidence="8 9">MGP</strain>
    </source>
</reference>
<organism evidence="8 9">
    <name type="scientific">Pelotomaculum propionicicum</name>
    <dbReference type="NCBI Taxonomy" id="258475"/>
    <lineage>
        <taxon>Bacteria</taxon>
        <taxon>Bacillati</taxon>
        <taxon>Bacillota</taxon>
        <taxon>Clostridia</taxon>
        <taxon>Eubacteriales</taxon>
        <taxon>Desulfotomaculaceae</taxon>
        <taxon>Pelotomaculum</taxon>
    </lineage>
</organism>
<evidence type="ECO:0000313" key="9">
    <source>
        <dbReference type="Proteomes" id="UP000297597"/>
    </source>
</evidence>
<evidence type="ECO:0000256" key="1">
    <source>
        <dbReference type="ARBA" id="ARBA00022485"/>
    </source>
</evidence>
<dbReference type="OrthoDB" id="9798098at2"/>
<dbReference type="Gene3D" id="3.30.450.20">
    <property type="entry name" value="PAS domain"/>
    <property type="match status" value="1"/>
</dbReference>
<dbReference type="InterPro" id="IPR013767">
    <property type="entry name" value="PAS_fold"/>
</dbReference>
<evidence type="ECO:0000256" key="3">
    <source>
        <dbReference type="ARBA" id="ARBA00023004"/>
    </source>
</evidence>
<evidence type="ECO:0000313" key="8">
    <source>
        <dbReference type="EMBL" id="TEB12382.1"/>
    </source>
</evidence>
<dbReference type="RefSeq" id="WP_134212876.1">
    <property type="nucleotide sequence ID" value="NZ_QFFZ01000007.1"/>
</dbReference>
<dbReference type="EMBL" id="QFFZ01000007">
    <property type="protein sequence ID" value="TEB12382.1"/>
    <property type="molecule type" value="Genomic_DNA"/>
</dbReference>
<dbReference type="InterPro" id="IPR004108">
    <property type="entry name" value="Fe_hydrogenase_lsu_C"/>
</dbReference>
<dbReference type="Proteomes" id="UP000297597">
    <property type="component" value="Unassembled WGS sequence"/>
</dbReference>
<dbReference type="SUPFAM" id="SSF55785">
    <property type="entry name" value="PYP-like sensor domain (PAS domain)"/>
    <property type="match status" value="1"/>
</dbReference>
<dbReference type="Pfam" id="PF00989">
    <property type="entry name" value="PAS"/>
    <property type="match status" value="1"/>
</dbReference>
<gene>
    <name evidence="8" type="primary">hydA</name>
    <name evidence="8" type="ORF">Pmgp_00999</name>
</gene>
<comment type="caution">
    <text evidence="8">The sequence shown here is derived from an EMBL/GenBank/DDBJ whole genome shotgun (WGS) entry which is preliminary data.</text>
</comment>
<feature type="domain" description="PAS" evidence="5">
    <location>
        <begin position="418"/>
        <end position="488"/>
    </location>
</feature>
<dbReference type="InterPro" id="IPR035965">
    <property type="entry name" value="PAS-like_dom_sf"/>
</dbReference>
<evidence type="ECO:0000259" key="7">
    <source>
        <dbReference type="PROSITE" id="PS51656"/>
    </source>
</evidence>
<feature type="domain" description="4Fe-4S" evidence="7">
    <location>
        <begin position="366"/>
        <end position="427"/>
    </location>
</feature>
<keyword evidence="8" id="KW-0560">Oxidoreductase</keyword>
<dbReference type="SUPFAM" id="SSF54862">
    <property type="entry name" value="4Fe-4S ferredoxins"/>
    <property type="match status" value="1"/>
</dbReference>
<keyword evidence="1" id="KW-0004">4Fe-4S</keyword>
<dbReference type="Pfam" id="PF04060">
    <property type="entry name" value="FeS"/>
    <property type="match status" value="1"/>
</dbReference>
<sequence>MPLIKTNEAKCRDCYKCVRSCPLKAICINSGPNNIQTHAQVIDEICVQCGHCTVICPQKAKVVKSSLEEIKNLLANKSIRVVASVAPSYPVHLPLPNPQVLPSLLKELGFFSVELTAVGAELISLEHHHITTPVPVISSACPAVVNLIELHYPHLVPYLSPLVSPLIAHGRLLKQQSPGCVVVFIGPCIAKKGEIMLDKVKGAVDYVLTFKEIWEWIEQEEIDLSQIQPSDYDGYIPDKANLFPTEGGQLLATSLSTNIIDGCVQTVTGLQNCMDLLKNFCNLDEKQRPKFVEMLACNGGCLGGPCGVTKYDTYSKKHELLGFYRRGEHYIKKKRDAVPRPTLPSQDLVRKFEKRKVKMPMPDEEQIKNILAQSGKYTPEDELNCGACGFGSCREKAVAVFQGHAEPQMCIPYMRKRAESISNQVLNAMPNAVIIADEELTITEINPATVKMFGHQSKLLIGQKLEKLIDPKEFRRVLKEKKASITELCKLDNGIITRQIIFPLENMVVGIFIDITKEVQQQNELLNVKSQTIDRAQEVIKKQMTVAQEIAGLLGETTAETKTLLNQLIKLMKE</sequence>
<protein>
    <submittedName>
        <fullName evidence="8">Periplasmic (Fe) hydrogenase large subunit</fullName>
        <ecNumber evidence="8">1.12.7.2</ecNumber>
    </submittedName>
</protein>
<dbReference type="EC" id="1.12.7.2" evidence="8"/>